<dbReference type="Ensembl" id="ENSORLT00000038309.1">
    <property type="protein sequence ID" value="ENSORLP00000043490.1"/>
    <property type="gene ID" value="ENSORLG00000025852.1"/>
</dbReference>
<dbReference type="Gene3D" id="2.60.40.3210">
    <property type="entry name" value="Zona pellucida, ZP-N domain"/>
    <property type="match status" value="1"/>
</dbReference>
<dbReference type="PROSITE" id="PS51034">
    <property type="entry name" value="ZP_2"/>
    <property type="match status" value="1"/>
</dbReference>
<organism evidence="5 6">
    <name type="scientific">Oryzias latipes</name>
    <name type="common">Japanese rice fish</name>
    <name type="synonym">Japanese killifish</name>
    <dbReference type="NCBI Taxonomy" id="8090"/>
    <lineage>
        <taxon>Eukaryota</taxon>
        <taxon>Metazoa</taxon>
        <taxon>Chordata</taxon>
        <taxon>Craniata</taxon>
        <taxon>Vertebrata</taxon>
        <taxon>Euteleostomi</taxon>
        <taxon>Actinopterygii</taxon>
        <taxon>Neopterygii</taxon>
        <taxon>Teleostei</taxon>
        <taxon>Neoteleostei</taxon>
        <taxon>Acanthomorphata</taxon>
        <taxon>Ovalentaria</taxon>
        <taxon>Atherinomorphae</taxon>
        <taxon>Beloniformes</taxon>
        <taxon>Adrianichthyidae</taxon>
        <taxon>Oryziinae</taxon>
        <taxon>Oryzias</taxon>
    </lineage>
</organism>
<dbReference type="SMART" id="SM00241">
    <property type="entry name" value="ZP"/>
    <property type="match status" value="1"/>
</dbReference>
<dbReference type="Bgee" id="ENSORLG00000025852">
    <property type="expression patterns" value="Expressed in adult organism and 3 other cell types or tissues"/>
</dbReference>
<reference evidence="5" key="3">
    <citation type="submission" date="2025-09" db="UniProtKB">
        <authorList>
            <consortium name="Ensembl"/>
        </authorList>
    </citation>
    <scope>IDENTIFICATION</scope>
    <source>
        <strain evidence="5">Hd-rR</strain>
    </source>
</reference>
<feature type="signal peptide" evidence="3">
    <location>
        <begin position="1"/>
        <end position="16"/>
    </location>
</feature>
<reference evidence="5 6" key="1">
    <citation type="journal article" date="2007" name="Nature">
        <title>The medaka draft genome and insights into vertebrate genome evolution.</title>
        <authorList>
            <person name="Kasahara M."/>
            <person name="Naruse K."/>
            <person name="Sasaki S."/>
            <person name="Nakatani Y."/>
            <person name="Qu W."/>
            <person name="Ahsan B."/>
            <person name="Yamada T."/>
            <person name="Nagayasu Y."/>
            <person name="Doi K."/>
            <person name="Kasai Y."/>
            <person name="Jindo T."/>
            <person name="Kobayashi D."/>
            <person name="Shimada A."/>
            <person name="Toyoda A."/>
            <person name="Kuroki Y."/>
            <person name="Fujiyama A."/>
            <person name="Sasaki T."/>
            <person name="Shimizu A."/>
            <person name="Asakawa S."/>
            <person name="Shimizu N."/>
            <person name="Hashimoto S."/>
            <person name="Yang J."/>
            <person name="Lee Y."/>
            <person name="Matsushima K."/>
            <person name="Sugano S."/>
            <person name="Sakaizumi M."/>
            <person name="Narita T."/>
            <person name="Ohishi K."/>
            <person name="Haga S."/>
            <person name="Ohta F."/>
            <person name="Nomoto H."/>
            <person name="Nogata K."/>
            <person name="Morishita T."/>
            <person name="Endo T."/>
            <person name="Shin-I T."/>
            <person name="Takeda H."/>
            <person name="Morishita S."/>
            <person name="Kohara Y."/>
        </authorList>
    </citation>
    <scope>NUCLEOTIDE SEQUENCE [LARGE SCALE GENOMIC DNA]</scope>
    <source>
        <strain evidence="5 6">Hd-rR</strain>
    </source>
</reference>
<dbReference type="Proteomes" id="UP000001038">
    <property type="component" value="Chromosome 18"/>
</dbReference>
<dbReference type="STRING" id="8090.ENSORLP00000043490"/>
<dbReference type="Gene3D" id="2.60.40.4100">
    <property type="entry name" value="Zona pellucida, ZP-C domain"/>
    <property type="match status" value="1"/>
</dbReference>
<reference evidence="5" key="2">
    <citation type="submission" date="2025-08" db="UniProtKB">
        <authorList>
            <consortium name="Ensembl"/>
        </authorList>
    </citation>
    <scope>IDENTIFICATION</scope>
    <source>
        <strain evidence="5">Hd-rR</strain>
    </source>
</reference>
<dbReference type="InterPro" id="IPR042235">
    <property type="entry name" value="ZP-C_dom"/>
</dbReference>
<dbReference type="InterPro" id="IPR055355">
    <property type="entry name" value="ZP-C"/>
</dbReference>
<dbReference type="Pfam" id="PF08742">
    <property type="entry name" value="C8"/>
    <property type="match status" value="1"/>
</dbReference>
<dbReference type="AlphaFoldDB" id="A0A3B3IHE1"/>
<accession>A0A3B3IHE1</accession>
<keyword evidence="2" id="KW-1015">Disulfide bond</keyword>
<sequence length="718" mass="78894">MLLPLLFLFAAAGLTGKSPKMKVNTSSCPITYYGQVYTTVYINFTGEHMFVCFNGYYNPESNGDCIKTPNTENITIFELNDDNDPSYWTYLTTLIKSSVNTTTNNVTCSMNFFYSVTQSVCLNWWICLLHFSGFGVKPGTTRQSLDNCTSLICSNTSVSSTSRCDSLSNVTATNRLCTVTGPTVIDFRGQMNSVSDRCEYTLLQDQSTGFTLKANFLERRRRDVSFVDSVTLAFSQGADIQLLQGHRVLVSSPVTLSGSVQTFNGVCLSKDQTGVTANISLNGSPVSVFFDGTTAQIYIDVPVNVKGLCADSSSSSSSRLSSDSSCQQQYEDPADDTINITAVIEQCDVLSAAPFSSCNAVVDPEPYIIACRNTLNKYPAVDGLRCQFLKAYAKACQKITHLFFSTDHPEPICQDKCSDHEFCGDIHGNTDCRCRAIYASQYTEQNRLGGPTVCKDNTASLTLVGCLLKENGIDYNHLHLNDKTCTGVMDPESHILKFNFSSDSCGTEVMINNSQVIFTNAVVTRNSSSDLITRQDKVFIEFSCSHPDVKLMIWIMIVLQSGEWHYSLTMKAYSDAAQTQLLGPNSDVRLNQKIWIVLETNGLDEEVVSVVTDSCWATSGNSPSSSPRYDLITDGCANAEDGTVQVMGNGQGTSNSFSFNMFEFSGKEPSEVYLHCQLQLCVKKNGSCVPSCSGSARRRRSLRYRRGAPALISMVWTP</sequence>
<dbReference type="InterPro" id="IPR001507">
    <property type="entry name" value="ZP_dom"/>
</dbReference>
<protein>
    <recommendedName>
        <fullName evidence="4">ZP domain-containing protein</fullName>
    </recommendedName>
</protein>
<dbReference type="PANTHER" id="PTHR14002:SF50">
    <property type="entry name" value="ALPHA-TECTORIN-LIKE-RELATED"/>
    <property type="match status" value="1"/>
</dbReference>
<dbReference type="GeneTree" id="ENSGT00940000156038"/>
<feature type="chain" id="PRO_5017262803" description="ZP domain-containing protein" evidence="3">
    <location>
        <begin position="17"/>
        <end position="718"/>
    </location>
</feature>
<keyword evidence="6" id="KW-1185">Reference proteome</keyword>
<evidence type="ECO:0000313" key="6">
    <source>
        <dbReference type="Proteomes" id="UP000001038"/>
    </source>
</evidence>
<name>A0A3B3IHE1_ORYLA</name>
<feature type="domain" description="ZP" evidence="4">
    <location>
        <begin position="453"/>
        <end position="699"/>
    </location>
</feature>
<proteinExistence type="predicted"/>
<evidence type="ECO:0000256" key="1">
    <source>
        <dbReference type="ARBA" id="ARBA00022729"/>
    </source>
</evidence>
<evidence type="ECO:0000259" key="4">
    <source>
        <dbReference type="PROSITE" id="PS51034"/>
    </source>
</evidence>
<dbReference type="PANTHER" id="PTHR14002">
    <property type="entry name" value="ENDOGLIN/TGF-BETA RECEPTOR TYPE III"/>
    <property type="match status" value="1"/>
</dbReference>
<evidence type="ECO:0000256" key="2">
    <source>
        <dbReference type="ARBA" id="ARBA00023157"/>
    </source>
</evidence>
<dbReference type="InParanoid" id="A0A3B3IHE1"/>
<evidence type="ECO:0000313" key="5">
    <source>
        <dbReference type="Ensembl" id="ENSORLP00000043490.1"/>
    </source>
</evidence>
<dbReference type="Pfam" id="PF00100">
    <property type="entry name" value="Zona_pellucida"/>
    <property type="match status" value="1"/>
</dbReference>
<evidence type="ECO:0000256" key="3">
    <source>
        <dbReference type="SAM" id="SignalP"/>
    </source>
</evidence>
<keyword evidence="1 3" id="KW-0732">Signal</keyword>
<dbReference type="InterPro" id="IPR014853">
    <property type="entry name" value="VWF/SSPO/ZAN-like_Cys-rich_dom"/>
</dbReference>